<accession>A0A979G0L1</accession>
<protein>
    <recommendedName>
        <fullName evidence="3">Carboxypeptidase-like protein</fullName>
    </recommendedName>
</protein>
<dbReference type="RefSeq" id="WP_012788805.1">
    <property type="nucleotide sequence ID" value="NC_013132.1"/>
</dbReference>
<organism evidence="1 2">
    <name type="scientific">Chitinophaga pinensis (strain ATCC 43595 / DSM 2588 / LMG 13176 / NBRC 15968 / NCIMB 11800 / UQM 2034)</name>
    <dbReference type="NCBI Taxonomy" id="485918"/>
    <lineage>
        <taxon>Bacteria</taxon>
        <taxon>Pseudomonadati</taxon>
        <taxon>Bacteroidota</taxon>
        <taxon>Chitinophagia</taxon>
        <taxon>Chitinophagales</taxon>
        <taxon>Chitinophagaceae</taxon>
        <taxon>Chitinophaga</taxon>
    </lineage>
</organism>
<dbReference type="AlphaFoldDB" id="A0A979G0L1"/>
<dbReference type="Gene3D" id="2.60.40.1120">
    <property type="entry name" value="Carboxypeptidase-like, regulatory domain"/>
    <property type="match status" value="1"/>
</dbReference>
<dbReference type="Pfam" id="PF13715">
    <property type="entry name" value="CarbopepD_reg_2"/>
    <property type="match status" value="1"/>
</dbReference>
<dbReference type="SUPFAM" id="SSF49464">
    <property type="entry name" value="Carboxypeptidase regulatory domain-like"/>
    <property type="match status" value="1"/>
</dbReference>
<dbReference type="EMBL" id="CP001699">
    <property type="protein sequence ID" value="ACU58629.1"/>
    <property type="molecule type" value="Genomic_DNA"/>
</dbReference>
<dbReference type="Proteomes" id="UP000002215">
    <property type="component" value="Chromosome"/>
</dbReference>
<evidence type="ECO:0008006" key="3">
    <source>
        <dbReference type="Google" id="ProtNLM"/>
    </source>
</evidence>
<proteinExistence type="predicted"/>
<evidence type="ECO:0000313" key="1">
    <source>
        <dbReference type="EMBL" id="ACU58629.1"/>
    </source>
</evidence>
<dbReference type="KEGG" id="cpi:Cpin_1131"/>
<reference evidence="1 2" key="2">
    <citation type="journal article" date="2010" name="Stand. Genomic Sci.">
        <title>Complete genome sequence of Chitinophaga pinensis type strain (UQM 2034).</title>
        <authorList>
            <person name="Glavina Del Rio T."/>
            <person name="Abt B."/>
            <person name="Spring S."/>
            <person name="Lapidus A."/>
            <person name="Nolan M."/>
            <person name="Tice H."/>
            <person name="Copeland A."/>
            <person name="Cheng J.F."/>
            <person name="Chen F."/>
            <person name="Bruce D."/>
            <person name="Goodwin L."/>
            <person name="Pitluck S."/>
            <person name="Ivanova N."/>
            <person name="Mavromatis K."/>
            <person name="Mikhailova N."/>
            <person name="Pati A."/>
            <person name="Chen A."/>
            <person name="Palaniappan K."/>
            <person name="Land M."/>
            <person name="Hauser L."/>
            <person name="Chang Y.J."/>
            <person name="Jeffries C.D."/>
            <person name="Chain P."/>
            <person name="Saunders E."/>
            <person name="Detter J.C."/>
            <person name="Brettin T."/>
            <person name="Rohde M."/>
            <person name="Goker M."/>
            <person name="Bristow J."/>
            <person name="Eisen J.A."/>
            <person name="Markowitz V."/>
            <person name="Hugenholtz P."/>
            <person name="Kyrpides N.C."/>
            <person name="Klenk H.P."/>
            <person name="Lucas S."/>
        </authorList>
    </citation>
    <scope>NUCLEOTIDE SEQUENCE [LARGE SCALE GENOMIC DNA]</scope>
    <source>
        <strain evidence="2">ATCC 43595 / DSM 2588 / LMG 13176 / NBRC 15968 / NCIMB 11800 / UQM 2034</strain>
    </source>
</reference>
<sequence length="236" mass="26271">MKHTAPFTLHIPKPCSENWNQMTPDEKGRFCQHCQEVVVDFSAMSDQEIAGYLSNTSGKTCGKFLPEQLNRGIGAPASNRKPVISIAAMLSALYLFLPEAKASLRPLTEQGTKPLADTSRKKEKPVQLISEINGTILDDENEVLPGATVIIKGTRTGTRTDADGHFHLRLPEPGATYLTLVITYVGFETKEVKVTRPHKNLRIRLDTRTMVLGEYAIVQEKSIWQHLADKVKMMLS</sequence>
<name>A0A979G0L1_CHIPD</name>
<reference evidence="2" key="1">
    <citation type="submission" date="2009-08" db="EMBL/GenBank/DDBJ databases">
        <title>The complete genome of Chitinophaga pinensis DSM 2588.</title>
        <authorList>
            <consortium name="US DOE Joint Genome Institute (JGI-PGF)"/>
            <person name="Lucas S."/>
            <person name="Copeland A."/>
            <person name="Lapidus A."/>
            <person name="Glavina del Rio T."/>
            <person name="Dalin E."/>
            <person name="Tice H."/>
            <person name="Bruce D."/>
            <person name="Goodwin L."/>
            <person name="Pitluck S."/>
            <person name="Kyrpides N."/>
            <person name="Mavromatis K."/>
            <person name="Ivanova N."/>
            <person name="Mikhailova N."/>
            <person name="Sims D."/>
            <person name="Meinche L."/>
            <person name="Brettin T."/>
            <person name="Detter J.C."/>
            <person name="Han C."/>
            <person name="Larimer F."/>
            <person name="Land M."/>
            <person name="Hauser L."/>
            <person name="Markowitz V."/>
            <person name="Cheng J.-F."/>
            <person name="Hugenholtz P."/>
            <person name="Woyke T."/>
            <person name="Wu D."/>
            <person name="Spring S."/>
            <person name="Klenk H.-P."/>
            <person name="Eisen J.A."/>
        </authorList>
    </citation>
    <scope>NUCLEOTIDE SEQUENCE [LARGE SCALE GENOMIC DNA]</scope>
    <source>
        <strain evidence="2">ATCC 43595 / DSM 2588 / LMG 13176 / NBRC 15968 / NCIMB 11800 / UQM 2034</strain>
    </source>
</reference>
<dbReference type="InterPro" id="IPR008969">
    <property type="entry name" value="CarboxyPept-like_regulatory"/>
</dbReference>
<gene>
    <name evidence="1" type="ordered locus">Cpin_1131</name>
</gene>
<evidence type="ECO:0000313" key="2">
    <source>
        <dbReference type="Proteomes" id="UP000002215"/>
    </source>
</evidence>